<name>A0ABS5EV52_9PROT</name>
<dbReference type="EMBL" id="JAAGBB010000007">
    <property type="protein sequence ID" value="MBR0664169.1"/>
    <property type="molecule type" value="Genomic_DNA"/>
</dbReference>
<sequence length="85" mass="8881">MGRIILWLLVAAGVVFAVPLLMEMRAGQCAALGAKVMRASGAPSLGATAEELAGSVASLQTAPNMPQWIACTIGYWRMTFGRSPS</sequence>
<comment type="caution">
    <text evidence="1">The sequence shown here is derived from an EMBL/GenBank/DDBJ whole genome shotgun (WGS) entry which is preliminary data.</text>
</comment>
<protein>
    <submittedName>
        <fullName evidence="1">Uncharacterized protein</fullName>
    </submittedName>
</protein>
<evidence type="ECO:0000313" key="2">
    <source>
        <dbReference type="Proteomes" id="UP001196870"/>
    </source>
</evidence>
<dbReference type="RefSeq" id="WP_211851772.1">
    <property type="nucleotide sequence ID" value="NZ_JAAGBB010000007.1"/>
</dbReference>
<dbReference type="Proteomes" id="UP001196870">
    <property type="component" value="Unassembled WGS sequence"/>
</dbReference>
<gene>
    <name evidence="1" type="ORF">GXW71_07355</name>
</gene>
<accession>A0ABS5EV52</accession>
<reference evidence="2" key="1">
    <citation type="journal article" date="2021" name="Syst. Appl. Microbiol.">
        <title>Roseomonas hellenica sp. nov., isolated from roots of wild-growing Alkanna tinctoria.</title>
        <authorList>
            <person name="Rat A."/>
            <person name="Naranjo H.D."/>
            <person name="Lebbe L."/>
            <person name="Cnockaert M."/>
            <person name="Krigas N."/>
            <person name="Grigoriadou K."/>
            <person name="Maloupa E."/>
            <person name="Willems A."/>
        </authorList>
    </citation>
    <scope>NUCLEOTIDE SEQUENCE [LARGE SCALE GENOMIC DNA]</scope>
    <source>
        <strain evidence="2">LMG 31523</strain>
    </source>
</reference>
<organism evidence="1 2">
    <name type="scientific">Plastoroseomonas hellenica</name>
    <dbReference type="NCBI Taxonomy" id="2687306"/>
    <lineage>
        <taxon>Bacteria</taxon>
        <taxon>Pseudomonadati</taxon>
        <taxon>Pseudomonadota</taxon>
        <taxon>Alphaproteobacteria</taxon>
        <taxon>Acetobacterales</taxon>
        <taxon>Acetobacteraceae</taxon>
        <taxon>Plastoroseomonas</taxon>
    </lineage>
</organism>
<proteinExistence type="predicted"/>
<keyword evidence="2" id="KW-1185">Reference proteome</keyword>
<evidence type="ECO:0000313" key="1">
    <source>
        <dbReference type="EMBL" id="MBR0664169.1"/>
    </source>
</evidence>